<dbReference type="InterPro" id="IPR001036">
    <property type="entry name" value="Acrflvin-R"/>
</dbReference>
<name>A0A2P6MI54_ALKUR</name>
<keyword evidence="3" id="KW-1185">Reference proteome</keyword>
<dbReference type="PRINTS" id="PR00702">
    <property type="entry name" value="ACRIFLAVINRP"/>
</dbReference>
<feature type="transmembrane region" description="Helical" evidence="1">
    <location>
        <begin position="12"/>
        <end position="30"/>
    </location>
</feature>
<dbReference type="PANTHER" id="PTHR32063">
    <property type="match status" value="1"/>
</dbReference>
<evidence type="ECO:0000313" key="2">
    <source>
        <dbReference type="EMBL" id="PRO65961.1"/>
    </source>
</evidence>
<keyword evidence="1" id="KW-1133">Transmembrane helix</keyword>
<proteinExistence type="predicted"/>
<dbReference type="AlphaFoldDB" id="A0A2P6MI54"/>
<dbReference type="InterPro" id="IPR027463">
    <property type="entry name" value="AcrB_DN_DC_subdom"/>
</dbReference>
<dbReference type="Gene3D" id="3.30.70.1320">
    <property type="entry name" value="Multidrug efflux transporter AcrB pore domain like"/>
    <property type="match status" value="1"/>
</dbReference>
<dbReference type="GO" id="GO:0042910">
    <property type="term" value="F:xenobiotic transmembrane transporter activity"/>
    <property type="evidence" value="ECO:0007669"/>
    <property type="project" value="TreeGrafter"/>
</dbReference>
<sequence>MYAKVIERPKITLMFVLIFIVLGVLTLFQLPQREVPEISVNVSIISTPYPGGSPEEVEQQVTVPLEDAVEGIDGISSINSVSTAGFSSVTMEIEDGTPVREVTADIDQAVADTEGDLPETAVPSVSQAEGLGALSSYHILGDSYEELYELRDTVEEWASDVEGIPGVSGVTVKGFPDQQYLIDLDGDALAEAGIQIPDVISAIEGELSVPPLGVQENEAENVQLKLETLESPEAVDSIAVGTSPQGDTVFLEDVASSGVNLDTPDDRITFEGTPALSFTVLPEPGESIPQLHEAVDDRMQTLAEDLPENATLDLFYTQQTIVEEIFGDLALSFALAAVSVIVVTLLGLNVSSAVIVALAIPVSVFIGLIPLPFAGVDLNQISIIGLIVALGILVDDAIVVGDNIRNKYRGGLGAVEGALEGVREVRVSIIVSTLTIVFTFLPLVFISGSNGSFIRALPTTLITTIIASTLVALTLVPIFLIWRRKKQEARQSHRRESDGFLGKPLTKLADWYSDTLLRKVVRHPWKTAIAGLALTTAFYGLVPFIPVEFFPSTDRDEVTVEVRMPAGTTLQETESVLEDMRDDILDEDSNVYETAVYAGEGLPPLFGQGQENTGEETGNLLLRVNREDQSALETISRWTDPLQDSYPDAEIELTTIEAGPPVGAPVALTLTGPEVETLMDISADLQEDIRTLEESGTVLDDLGPRRPALVYEPVAEEMEEAGLTRADISEQIGLRTEGIPLLTFRSAEETIDLQLTQDRIERGESINLEEIEVPAASAQDGPPELISLATLVTEQEEEIIPQIIRADGDRTVTVRVFPAVEDTSGLENQIEEIIAETETEYDEAYAISLGGETDARSDFILELATLFVLVLFLIYIVIAIQFYSLTIPFLVLSTVHIAASGAMVGLFLTQTGLGFTALLGIVSLSGIVVRNSIVLLEFIKQRRLEGMGLQDAVVEAGRVRLRPILLTAFTAIGALTPVALGGDVLFQPLAVSIIAGLIFSALLTVIIVPALYTAFAQTFGTNPRKARR</sequence>
<dbReference type="Gene3D" id="1.20.1640.10">
    <property type="entry name" value="Multidrug efflux transporter AcrB transmembrane domain"/>
    <property type="match status" value="2"/>
</dbReference>
<feature type="transmembrane region" description="Helical" evidence="1">
    <location>
        <begin position="460"/>
        <end position="482"/>
    </location>
</feature>
<dbReference type="Gene3D" id="3.30.70.1430">
    <property type="entry name" value="Multidrug efflux transporter AcrB pore domain"/>
    <property type="match status" value="2"/>
</dbReference>
<feature type="transmembrane region" description="Helical" evidence="1">
    <location>
        <begin position="329"/>
        <end position="348"/>
    </location>
</feature>
<feature type="transmembrane region" description="Helical" evidence="1">
    <location>
        <begin position="425"/>
        <end position="448"/>
    </location>
</feature>
<accession>A0A2P6MI54</accession>
<feature type="transmembrane region" description="Helical" evidence="1">
    <location>
        <begin position="381"/>
        <end position="404"/>
    </location>
</feature>
<feature type="transmembrane region" description="Helical" evidence="1">
    <location>
        <begin position="914"/>
        <end position="939"/>
    </location>
</feature>
<feature type="transmembrane region" description="Helical" evidence="1">
    <location>
        <begin position="355"/>
        <end position="375"/>
    </location>
</feature>
<dbReference type="Gene3D" id="3.30.2090.10">
    <property type="entry name" value="Multidrug efflux transporter AcrB TolC docking domain, DN and DC subdomains"/>
    <property type="match status" value="2"/>
</dbReference>
<dbReference type="EMBL" id="PVNS01000005">
    <property type="protein sequence ID" value="PRO65961.1"/>
    <property type="molecule type" value="Genomic_DNA"/>
</dbReference>
<comment type="caution">
    <text evidence="2">The sequence shown here is derived from an EMBL/GenBank/DDBJ whole genome shotgun (WGS) entry which is preliminary data.</text>
</comment>
<protein>
    <submittedName>
        <fullName evidence="2">AcrB/AcrD/AcrF family protein</fullName>
    </submittedName>
</protein>
<evidence type="ECO:0000313" key="3">
    <source>
        <dbReference type="Proteomes" id="UP000243650"/>
    </source>
</evidence>
<dbReference type="Gene3D" id="3.30.70.1440">
    <property type="entry name" value="Multidrug efflux transporter AcrB pore domain"/>
    <property type="match status" value="1"/>
</dbReference>
<evidence type="ECO:0000256" key="1">
    <source>
        <dbReference type="SAM" id="Phobius"/>
    </source>
</evidence>
<feature type="transmembrane region" description="Helical" evidence="1">
    <location>
        <begin position="959"/>
        <end position="980"/>
    </location>
</feature>
<organism evidence="2 3">
    <name type="scientific">Alkalicoccus urumqiensis</name>
    <name type="common">Bacillus urumqiensis</name>
    <dbReference type="NCBI Taxonomy" id="1548213"/>
    <lineage>
        <taxon>Bacteria</taxon>
        <taxon>Bacillati</taxon>
        <taxon>Bacillota</taxon>
        <taxon>Bacilli</taxon>
        <taxon>Bacillales</taxon>
        <taxon>Bacillaceae</taxon>
        <taxon>Alkalicoccus</taxon>
    </lineage>
</organism>
<dbReference type="OrthoDB" id="9757876at2"/>
<dbReference type="SUPFAM" id="SSF82714">
    <property type="entry name" value="Multidrug efflux transporter AcrB TolC docking domain, DN and DC subdomains"/>
    <property type="match status" value="1"/>
</dbReference>
<dbReference type="SUPFAM" id="SSF82693">
    <property type="entry name" value="Multidrug efflux transporter AcrB pore domain, PN1, PN2, PC1 and PC2 subdomains"/>
    <property type="match status" value="3"/>
</dbReference>
<dbReference type="RefSeq" id="WP_105958645.1">
    <property type="nucleotide sequence ID" value="NZ_PVNS01000005.1"/>
</dbReference>
<feature type="transmembrane region" description="Helical" evidence="1">
    <location>
        <begin position="887"/>
        <end position="908"/>
    </location>
</feature>
<gene>
    <name evidence="2" type="ORF">C6I21_06560</name>
</gene>
<reference evidence="2 3" key="1">
    <citation type="submission" date="2018-03" db="EMBL/GenBank/DDBJ databases">
        <title>Bacillus urumqiensis sp. nov., a moderately haloalkaliphilic bacterium isolated from a salt lake.</title>
        <authorList>
            <person name="Zhao B."/>
            <person name="Liao Z."/>
        </authorList>
    </citation>
    <scope>NUCLEOTIDE SEQUENCE [LARGE SCALE GENOMIC DNA]</scope>
    <source>
        <strain evidence="2 3">BZ-SZ-XJ18</strain>
    </source>
</reference>
<dbReference type="GO" id="GO:0005886">
    <property type="term" value="C:plasma membrane"/>
    <property type="evidence" value="ECO:0007669"/>
    <property type="project" value="TreeGrafter"/>
</dbReference>
<keyword evidence="1" id="KW-0472">Membrane</keyword>
<dbReference type="Pfam" id="PF00873">
    <property type="entry name" value="ACR_tran"/>
    <property type="match status" value="1"/>
</dbReference>
<dbReference type="SUPFAM" id="SSF82866">
    <property type="entry name" value="Multidrug efflux transporter AcrB transmembrane domain"/>
    <property type="match status" value="2"/>
</dbReference>
<feature type="transmembrane region" description="Helical" evidence="1">
    <location>
        <begin position="859"/>
        <end position="880"/>
    </location>
</feature>
<keyword evidence="1" id="KW-0812">Transmembrane</keyword>
<dbReference type="Proteomes" id="UP000243650">
    <property type="component" value="Unassembled WGS sequence"/>
</dbReference>
<feature type="transmembrane region" description="Helical" evidence="1">
    <location>
        <begin position="992"/>
        <end position="1015"/>
    </location>
</feature>
<feature type="transmembrane region" description="Helical" evidence="1">
    <location>
        <begin position="527"/>
        <end position="545"/>
    </location>
</feature>
<dbReference type="PANTHER" id="PTHR32063:SF18">
    <property type="entry name" value="CATION EFFLUX SYSTEM PROTEIN"/>
    <property type="match status" value="1"/>
</dbReference>